<dbReference type="EMBL" id="FNED01000004">
    <property type="protein sequence ID" value="SDI49757.1"/>
    <property type="molecule type" value="Genomic_DNA"/>
</dbReference>
<reference evidence="1 3" key="1">
    <citation type="submission" date="2015-07" db="EMBL/GenBank/DDBJ databases">
        <title>Fjat-14205 dsm 2895.</title>
        <authorList>
            <person name="Liu B."/>
            <person name="Wang J."/>
            <person name="Zhu Y."/>
            <person name="Liu G."/>
            <person name="Chen Q."/>
            <person name="Chen Z."/>
            <person name="Lan J."/>
            <person name="Che J."/>
            <person name="Ge C."/>
            <person name="Shi H."/>
            <person name="Pan Z."/>
            <person name="Liu X."/>
        </authorList>
    </citation>
    <scope>NUCLEOTIDE SEQUENCE [LARGE SCALE GENOMIC DNA]</scope>
    <source>
        <strain evidence="1 3">DSM 2895</strain>
    </source>
</reference>
<dbReference type="InterPro" id="IPR036412">
    <property type="entry name" value="HAD-like_sf"/>
</dbReference>
<dbReference type="STRING" id="47500.AF333_03320"/>
<gene>
    <name evidence="1" type="ORF">AF333_03320</name>
    <name evidence="2" type="ORF">SAMN04487909_104233</name>
</gene>
<dbReference type="InterPro" id="IPR041492">
    <property type="entry name" value="HAD_2"/>
</dbReference>
<dbReference type="FunFam" id="3.40.50.1000:FF:000022">
    <property type="entry name" value="Phosphoglycolate phosphatase"/>
    <property type="match status" value="1"/>
</dbReference>
<dbReference type="EMBL" id="LGUG01000004">
    <property type="protein sequence ID" value="KON94664.1"/>
    <property type="molecule type" value="Genomic_DNA"/>
</dbReference>
<accession>A0A0D1UZI0</accession>
<proteinExistence type="predicted"/>
<dbReference type="Proteomes" id="UP000037269">
    <property type="component" value="Unassembled WGS sequence"/>
</dbReference>
<dbReference type="GeneID" id="42304240"/>
<organism evidence="1 3">
    <name type="scientific">Aneurinibacillus migulanus</name>
    <name type="common">Bacillus migulanus</name>
    <dbReference type="NCBI Taxonomy" id="47500"/>
    <lineage>
        <taxon>Bacteria</taxon>
        <taxon>Bacillati</taxon>
        <taxon>Bacillota</taxon>
        <taxon>Bacilli</taxon>
        <taxon>Bacillales</taxon>
        <taxon>Paenibacillaceae</taxon>
        <taxon>Aneurinibacillus group</taxon>
        <taxon>Aneurinibacillus</taxon>
    </lineage>
</organism>
<dbReference type="GO" id="GO:0005829">
    <property type="term" value="C:cytosol"/>
    <property type="evidence" value="ECO:0007669"/>
    <property type="project" value="TreeGrafter"/>
</dbReference>
<dbReference type="PRINTS" id="PR00413">
    <property type="entry name" value="HADHALOGNASE"/>
</dbReference>
<dbReference type="NCBIfam" id="TIGR01549">
    <property type="entry name" value="HAD-SF-IA-v1"/>
    <property type="match status" value="1"/>
</dbReference>
<evidence type="ECO:0000313" key="2">
    <source>
        <dbReference type="EMBL" id="SDI49757.1"/>
    </source>
</evidence>
<name>A0A0D1UZI0_ANEMI</name>
<dbReference type="GO" id="GO:0008967">
    <property type="term" value="F:phosphoglycolate phosphatase activity"/>
    <property type="evidence" value="ECO:0007669"/>
    <property type="project" value="TreeGrafter"/>
</dbReference>
<dbReference type="PANTHER" id="PTHR43434:SF26">
    <property type="entry name" value="PYROPHOSPHATASE PPAX"/>
    <property type="match status" value="1"/>
</dbReference>
<dbReference type="InterPro" id="IPR006439">
    <property type="entry name" value="HAD-SF_hydro_IA"/>
</dbReference>
<keyword evidence="3" id="KW-1185">Reference proteome</keyword>
<dbReference type="InterPro" id="IPR023198">
    <property type="entry name" value="PGP-like_dom2"/>
</dbReference>
<dbReference type="InterPro" id="IPR023214">
    <property type="entry name" value="HAD_sf"/>
</dbReference>
<dbReference type="AlphaFoldDB" id="A0A0D1UZI0"/>
<dbReference type="SFLD" id="SFLDG01135">
    <property type="entry name" value="C1.5.6:_HAD__Beta-PGM__Phospha"/>
    <property type="match status" value="1"/>
</dbReference>
<dbReference type="NCBIfam" id="TIGR01509">
    <property type="entry name" value="HAD-SF-IA-v3"/>
    <property type="match status" value="1"/>
</dbReference>
<dbReference type="SUPFAM" id="SSF56784">
    <property type="entry name" value="HAD-like"/>
    <property type="match status" value="1"/>
</dbReference>
<reference evidence="2 4" key="2">
    <citation type="submission" date="2016-10" db="EMBL/GenBank/DDBJ databases">
        <authorList>
            <person name="de Groot N.N."/>
        </authorList>
    </citation>
    <scope>NUCLEOTIDE SEQUENCE [LARGE SCALE GENOMIC DNA]</scope>
    <source>
        <strain evidence="2 4">DSM 2895</strain>
    </source>
</reference>
<dbReference type="SFLD" id="SFLDG01129">
    <property type="entry name" value="C1.5:_HAD__Beta-PGM__Phosphata"/>
    <property type="match status" value="1"/>
</dbReference>
<evidence type="ECO:0000313" key="3">
    <source>
        <dbReference type="Proteomes" id="UP000037269"/>
    </source>
</evidence>
<dbReference type="PANTHER" id="PTHR43434">
    <property type="entry name" value="PHOSPHOGLYCOLATE PHOSPHATASE"/>
    <property type="match status" value="1"/>
</dbReference>
<dbReference type="Proteomes" id="UP000182836">
    <property type="component" value="Unassembled WGS sequence"/>
</dbReference>
<dbReference type="SFLD" id="SFLDS00003">
    <property type="entry name" value="Haloacid_Dehalogenase"/>
    <property type="match status" value="1"/>
</dbReference>
<dbReference type="InterPro" id="IPR050155">
    <property type="entry name" value="HAD-like_hydrolase_sf"/>
</dbReference>
<dbReference type="OrthoDB" id="9807630at2"/>
<evidence type="ECO:0000313" key="4">
    <source>
        <dbReference type="Proteomes" id="UP000182836"/>
    </source>
</evidence>
<sequence length="218" mass="24957">MYRYQYVLFDLDGTLIDTNNLILTSFMYTLEKFYPGKYTREDLIPHMGKPLYDQMELFGPERSEELVQVYREHNERVHDELVEEFPNVLDTIEQLAKMGIKMGIVTTKQRKTAEMGLRLFGLDKYMDAFISYQDTENHKPHPEPVHKAMQALGADPARTLMVGDSQYDIQAGQNAGIASAGVAWSMKGASFLSSFNPTYLLNDMSDIIQIVKQPTRQS</sequence>
<dbReference type="Gene3D" id="1.10.150.240">
    <property type="entry name" value="Putative phosphatase, domain 2"/>
    <property type="match status" value="1"/>
</dbReference>
<dbReference type="Pfam" id="PF13419">
    <property type="entry name" value="HAD_2"/>
    <property type="match status" value="1"/>
</dbReference>
<dbReference type="Gene3D" id="3.40.50.1000">
    <property type="entry name" value="HAD superfamily/HAD-like"/>
    <property type="match status" value="1"/>
</dbReference>
<dbReference type="CDD" id="cd02616">
    <property type="entry name" value="HAD_PPase"/>
    <property type="match status" value="1"/>
</dbReference>
<evidence type="ECO:0000313" key="1">
    <source>
        <dbReference type="EMBL" id="KON94664.1"/>
    </source>
</evidence>
<dbReference type="GO" id="GO:0006281">
    <property type="term" value="P:DNA repair"/>
    <property type="evidence" value="ECO:0007669"/>
    <property type="project" value="TreeGrafter"/>
</dbReference>
<protein>
    <submittedName>
        <fullName evidence="1 2">Pyrophosphatase</fullName>
    </submittedName>
</protein>
<dbReference type="PATRIC" id="fig|47500.12.peg.3740"/>
<dbReference type="NCBIfam" id="NF009804">
    <property type="entry name" value="PRK13288.1"/>
    <property type="match status" value="1"/>
</dbReference>
<dbReference type="RefSeq" id="WP_043067707.1">
    <property type="nucleotide sequence ID" value="NZ_BJOA01000134.1"/>
</dbReference>